<keyword evidence="4" id="KW-1185">Reference proteome</keyword>
<feature type="region of interest" description="Disordered" evidence="1">
    <location>
        <begin position="113"/>
        <end position="151"/>
    </location>
</feature>
<evidence type="ECO:0000259" key="2">
    <source>
        <dbReference type="PROSITE" id="PS51297"/>
    </source>
</evidence>
<comment type="caution">
    <text evidence="3">The sequence shown here is derived from an EMBL/GenBank/DDBJ whole genome shotgun (WGS) entry which is preliminary data.</text>
</comment>
<feature type="compositionally biased region" description="Polar residues" evidence="1">
    <location>
        <begin position="140"/>
        <end position="151"/>
    </location>
</feature>
<reference evidence="3 4" key="1">
    <citation type="submission" date="2024-01" db="EMBL/GenBank/DDBJ databases">
        <title>The genomes of 5 underutilized Papilionoideae crops provide insights into root nodulation and disease resistanc.</title>
        <authorList>
            <person name="Yuan L."/>
        </authorList>
    </citation>
    <scope>NUCLEOTIDE SEQUENCE [LARGE SCALE GENOMIC DNA]</scope>
    <source>
        <strain evidence="3">ZHUSHIDOU_FW_LH</strain>
        <tissue evidence="3">Leaf</tissue>
    </source>
</reference>
<dbReference type="Pfam" id="PF01486">
    <property type="entry name" value="K-box"/>
    <property type="match status" value="1"/>
</dbReference>
<evidence type="ECO:0000313" key="4">
    <source>
        <dbReference type="Proteomes" id="UP001372338"/>
    </source>
</evidence>
<name>A0AAN9HPG4_CROPI</name>
<evidence type="ECO:0000256" key="1">
    <source>
        <dbReference type="SAM" id="MobiDB-lite"/>
    </source>
</evidence>
<proteinExistence type="predicted"/>
<dbReference type="EMBL" id="JAYWIO010000008">
    <property type="protein sequence ID" value="KAK7243392.1"/>
    <property type="molecule type" value="Genomic_DNA"/>
</dbReference>
<dbReference type="GO" id="GO:0003700">
    <property type="term" value="F:DNA-binding transcription factor activity"/>
    <property type="evidence" value="ECO:0007669"/>
    <property type="project" value="InterPro"/>
</dbReference>
<dbReference type="AlphaFoldDB" id="A0AAN9HPG4"/>
<dbReference type="PROSITE" id="PS51297">
    <property type="entry name" value="K_BOX"/>
    <property type="match status" value="1"/>
</dbReference>
<accession>A0AAN9HPG4</accession>
<feature type="domain" description="K-box" evidence="2">
    <location>
        <begin position="1"/>
        <end position="77"/>
    </location>
</feature>
<evidence type="ECO:0000313" key="3">
    <source>
        <dbReference type="EMBL" id="KAK7243392.1"/>
    </source>
</evidence>
<dbReference type="Proteomes" id="UP001372338">
    <property type="component" value="Unassembled WGS sequence"/>
</dbReference>
<sequence>MNTHLCDYRRLYDKDLSGLSLRELQSREKHLNEQLLYVKEQKEEMLIDKIEQCRVQEQRAMLENEYLRTQVKELHSLLSVSEHGVPSYLQYDNMERSRSFLFTGASSSNLAINEHGGSEKTLDLGFPTDIDQKGKVPAKETSSNDSENAKL</sequence>
<dbReference type="InterPro" id="IPR002487">
    <property type="entry name" value="TF_Kbox"/>
</dbReference>
<gene>
    <name evidence="3" type="ORF">RIF29_38187</name>
</gene>
<organism evidence="3 4">
    <name type="scientific">Crotalaria pallida</name>
    <name type="common">Smooth rattlebox</name>
    <name type="synonym">Crotalaria striata</name>
    <dbReference type="NCBI Taxonomy" id="3830"/>
    <lineage>
        <taxon>Eukaryota</taxon>
        <taxon>Viridiplantae</taxon>
        <taxon>Streptophyta</taxon>
        <taxon>Embryophyta</taxon>
        <taxon>Tracheophyta</taxon>
        <taxon>Spermatophyta</taxon>
        <taxon>Magnoliopsida</taxon>
        <taxon>eudicotyledons</taxon>
        <taxon>Gunneridae</taxon>
        <taxon>Pentapetalae</taxon>
        <taxon>rosids</taxon>
        <taxon>fabids</taxon>
        <taxon>Fabales</taxon>
        <taxon>Fabaceae</taxon>
        <taxon>Papilionoideae</taxon>
        <taxon>50 kb inversion clade</taxon>
        <taxon>genistoids sensu lato</taxon>
        <taxon>core genistoids</taxon>
        <taxon>Crotalarieae</taxon>
        <taxon>Crotalaria</taxon>
    </lineage>
</organism>
<protein>
    <recommendedName>
        <fullName evidence="2">K-box domain-containing protein</fullName>
    </recommendedName>
</protein>
<dbReference type="GO" id="GO:0005634">
    <property type="term" value="C:nucleus"/>
    <property type="evidence" value="ECO:0007669"/>
    <property type="project" value="InterPro"/>
</dbReference>